<name>A0A9P8Y3N0_9PEZI</name>
<sequence length="393" mass="43722">MQDPKEKSQPVSVYDYATDYELCRSVWPFIAATGLPDQSQFVDLASLVRSRMAQLDDALHSWSGITATRSCHDILVETLSWFQDEKADGFGEKLGRGMRCPQPAHEIPSVLMITASLLLTIDVVREFDASRPFSVVVRWPMGKSLREAVAVSFDEYKAPATGPFTSPSSTLKRLNMATLVKSFGYSIRWTDNLKEHLTIKSKQVWIYKHKLLLAALLQTPRNNRTDIIPRPVVEEALDTLNLLFPPGHRKTGKLLKQHSQAFHSLGYCGRRPAATHRPSLQDYPYWGAKLQALLAALDEPPALGVRSMFLRKDKRNLVESVNFWLALLVAVLTVASIVLGVLGVVYAKLSFDVGRESLELTRQQWLLSLAQACAGGEEPQGATQLAGFCSQAT</sequence>
<gene>
    <name evidence="2" type="ORF">B0I36DRAFT_324596</name>
</gene>
<evidence type="ECO:0000313" key="2">
    <source>
        <dbReference type="EMBL" id="KAH7028804.1"/>
    </source>
</evidence>
<evidence type="ECO:0000256" key="1">
    <source>
        <dbReference type="SAM" id="Phobius"/>
    </source>
</evidence>
<protein>
    <submittedName>
        <fullName evidence="2">Uncharacterized protein</fullName>
    </submittedName>
</protein>
<organism evidence="2 3">
    <name type="scientific">Microdochium trichocladiopsis</name>
    <dbReference type="NCBI Taxonomy" id="1682393"/>
    <lineage>
        <taxon>Eukaryota</taxon>
        <taxon>Fungi</taxon>
        <taxon>Dikarya</taxon>
        <taxon>Ascomycota</taxon>
        <taxon>Pezizomycotina</taxon>
        <taxon>Sordariomycetes</taxon>
        <taxon>Xylariomycetidae</taxon>
        <taxon>Xylariales</taxon>
        <taxon>Microdochiaceae</taxon>
        <taxon>Microdochium</taxon>
    </lineage>
</organism>
<keyword evidence="1" id="KW-1133">Transmembrane helix</keyword>
<keyword evidence="1" id="KW-0472">Membrane</keyword>
<keyword evidence="3" id="KW-1185">Reference proteome</keyword>
<dbReference type="OrthoDB" id="5428890at2759"/>
<proteinExistence type="predicted"/>
<dbReference type="GeneID" id="70183672"/>
<reference evidence="2" key="1">
    <citation type="journal article" date="2021" name="Nat. Commun.">
        <title>Genetic determinants of endophytism in the Arabidopsis root mycobiome.</title>
        <authorList>
            <person name="Mesny F."/>
            <person name="Miyauchi S."/>
            <person name="Thiergart T."/>
            <person name="Pickel B."/>
            <person name="Atanasova L."/>
            <person name="Karlsson M."/>
            <person name="Huettel B."/>
            <person name="Barry K.W."/>
            <person name="Haridas S."/>
            <person name="Chen C."/>
            <person name="Bauer D."/>
            <person name="Andreopoulos W."/>
            <person name="Pangilinan J."/>
            <person name="LaButti K."/>
            <person name="Riley R."/>
            <person name="Lipzen A."/>
            <person name="Clum A."/>
            <person name="Drula E."/>
            <person name="Henrissat B."/>
            <person name="Kohler A."/>
            <person name="Grigoriev I.V."/>
            <person name="Martin F.M."/>
            <person name="Hacquard S."/>
        </authorList>
    </citation>
    <scope>NUCLEOTIDE SEQUENCE</scope>
    <source>
        <strain evidence="2">MPI-CAGE-CH-0230</strain>
    </source>
</reference>
<feature type="transmembrane region" description="Helical" evidence="1">
    <location>
        <begin position="323"/>
        <end position="347"/>
    </location>
</feature>
<comment type="caution">
    <text evidence="2">The sequence shown here is derived from an EMBL/GenBank/DDBJ whole genome shotgun (WGS) entry which is preliminary data.</text>
</comment>
<dbReference type="RefSeq" id="XP_046011092.1">
    <property type="nucleotide sequence ID" value="XM_046154126.1"/>
</dbReference>
<dbReference type="EMBL" id="JAGTJQ010000006">
    <property type="protein sequence ID" value="KAH7028804.1"/>
    <property type="molecule type" value="Genomic_DNA"/>
</dbReference>
<dbReference type="Proteomes" id="UP000756346">
    <property type="component" value="Unassembled WGS sequence"/>
</dbReference>
<keyword evidence="1" id="KW-0812">Transmembrane</keyword>
<accession>A0A9P8Y3N0</accession>
<dbReference type="AlphaFoldDB" id="A0A9P8Y3N0"/>
<evidence type="ECO:0000313" key="3">
    <source>
        <dbReference type="Proteomes" id="UP000756346"/>
    </source>
</evidence>